<keyword evidence="3" id="KW-0813">Transport</keyword>
<evidence type="ECO:0000256" key="1">
    <source>
        <dbReference type="ARBA" id="ARBA00004651"/>
    </source>
</evidence>
<dbReference type="EMBL" id="JWIR02000040">
    <property type="protein sequence ID" value="KKB39667.1"/>
    <property type="molecule type" value="Genomic_DNA"/>
</dbReference>
<dbReference type="AlphaFoldDB" id="A0A0F5HVW1"/>
<feature type="transmembrane region" description="Helical" evidence="8">
    <location>
        <begin position="42"/>
        <end position="60"/>
    </location>
</feature>
<feature type="transmembrane region" description="Helical" evidence="8">
    <location>
        <begin position="187"/>
        <end position="209"/>
    </location>
</feature>
<evidence type="ECO:0000256" key="6">
    <source>
        <dbReference type="ARBA" id="ARBA00022989"/>
    </source>
</evidence>
<dbReference type="OrthoDB" id="7843147at2"/>
<dbReference type="Proteomes" id="UP000031563">
    <property type="component" value="Unassembled WGS sequence"/>
</dbReference>
<dbReference type="PANTHER" id="PTHR30269">
    <property type="entry name" value="TRANSMEMBRANE PROTEIN YFCA"/>
    <property type="match status" value="1"/>
</dbReference>
<evidence type="ECO:0000256" key="3">
    <source>
        <dbReference type="ARBA" id="ARBA00022448"/>
    </source>
</evidence>
<gene>
    <name evidence="9" type="ORF">QY95_02297</name>
</gene>
<feature type="transmembrane region" description="Helical" evidence="8">
    <location>
        <begin position="95"/>
        <end position="112"/>
    </location>
</feature>
<evidence type="ECO:0000256" key="7">
    <source>
        <dbReference type="ARBA" id="ARBA00023136"/>
    </source>
</evidence>
<evidence type="ECO:0000256" key="8">
    <source>
        <dbReference type="RuleBase" id="RU363041"/>
    </source>
</evidence>
<comment type="subcellular location">
    <subcellularLocation>
        <location evidence="1 8">Cell membrane</location>
        <topology evidence="1 8">Multi-pass membrane protein</topology>
    </subcellularLocation>
</comment>
<comment type="similarity">
    <text evidence="2 8">Belongs to the 4-toluene sulfonate uptake permease (TSUP) (TC 2.A.102) family.</text>
</comment>
<dbReference type="Pfam" id="PF01925">
    <property type="entry name" value="TauE"/>
    <property type="match status" value="1"/>
</dbReference>
<accession>A0A0F5HVW1</accession>
<organism evidence="9 10">
    <name type="scientific">Bacillus thermotolerans</name>
    <name type="common">Quasibacillus thermotolerans</name>
    <dbReference type="NCBI Taxonomy" id="1221996"/>
    <lineage>
        <taxon>Bacteria</taxon>
        <taxon>Bacillati</taxon>
        <taxon>Bacillota</taxon>
        <taxon>Bacilli</taxon>
        <taxon>Bacillales</taxon>
        <taxon>Bacillaceae</taxon>
        <taxon>Bacillus</taxon>
    </lineage>
</organism>
<evidence type="ECO:0000313" key="9">
    <source>
        <dbReference type="EMBL" id="KKB39667.1"/>
    </source>
</evidence>
<name>A0A0F5HVW1_BACTR</name>
<accession>A0A0F5I3G1</accession>
<sequence length="241" mass="26946">MEAVAFIIIILIASILQTSTGFGFSILATPFLLLLFKPTEAIQINLLLSLFISGALMRKIKKDIDYSILKRLIAGSIPGLPIGIVAFVLIDIHKLKLGVSLIILVLTIMLILKFRMAQNEKRDLLAGGLSGSLTTSIGMPGPPLLLYFSGTDTRKEKLRGTTLAFYLFIYFTSLIIQMFFAGTNKTIWISSVWALPFVLIGLYLGQLLFKWVNQHMFRLFTYLILLFTGIYLLIESLGFDK</sequence>
<dbReference type="InterPro" id="IPR002781">
    <property type="entry name" value="TM_pro_TauE-like"/>
</dbReference>
<dbReference type="PANTHER" id="PTHR30269:SF37">
    <property type="entry name" value="MEMBRANE TRANSPORTER PROTEIN"/>
    <property type="match status" value="1"/>
</dbReference>
<feature type="transmembrane region" description="Helical" evidence="8">
    <location>
        <begin position="216"/>
        <end position="234"/>
    </location>
</feature>
<keyword evidence="6 8" id="KW-1133">Transmembrane helix</keyword>
<evidence type="ECO:0000256" key="4">
    <source>
        <dbReference type="ARBA" id="ARBA00022475"/>
    </source>
</evidence>
<protein>
    <recommendedName>
        <fullName evidence="8">Probable membrane transporter protein</fullName>
    </recommendedName>
</protein>
<keyword evidence="10" id="KW-1185">Reference proteome</keyword>
<dbReference type="RefSeq" id="WP_039238611.1">
    <property type="nucleotide sequence ID" value="NZ_JWIR02000040.1"/>
</dbReference>
<proteinExistence type="inferred from homology"/>
<feature type="transmembrane region" description="Helical" evidence="8">
    <location>
        <begin position="7"/>
        <end position="36"/>
    </location>
</feature>
<evidence type="ECO:0000256" key="5">
    <source>
        <dbReference type="ARBA" id="ARBA00022692"/>
    </source>
</evidence>
<evidence type="ECO:0000313" key="10">
    <source>
        <dbReference type="Proteomes" id="UP000031563"/>
    </source>
</evidence>
<dbReference type="GO" id="GO:0005886">
    <property type="term" value="C:plasma membrane"/>
    <property type="evidence" value="ECO:0007669"/>
    <property type="project" value="UniProtKB-SubCell"/>
</dbReference>
<keyword evidence="5 8" id="KW-0812">Transmembrane</keyword>
<feature type="transmembrane region" description="Helical" evidence="8">
    <location>
        <begin position="163"/>
        <end position="181"/>
    </location>
</feature>
<keyword evidence="7 8" id="KW-0472">Membrane</keyword>
<feature type="transmembrane region" description="Helical" evidence="8">
    <location>
        <begin position="72"/>
        <end position="89"/>
    </location>
</feature>
<reference evidence="9" key="1">
    <citation type="submission" date="2015-02" db="EMBL/GenBank/DDBJ databases">
        <title>Genome Assembly of Bacillaceae bacterium MTCC 8252.</title>
        <authorList>
            <person name="Verma A."/>
            <person name="Khatri I."/>
            <person name="Mual P."/>
            <person name="Subramanian S."/>
            <person name="Krishnamurthi S."/>
        </authorList>
    </citation>
    <scope>NUCLEOTIDE SEQUENCE [LARGE SCALE GENOMIC DNA]</scope>
    <source>
        <strain evidence="9">MTCC 8252</strain>
    </source>
</reference>
<keyword evidence="4 8" id="KW-1003">Cell membrane</keyword>
<dbReference type="InterPro" id="IPR052017">
    <property type="entry name" value="TSUP"/>
</dbReference>
<comment type="caution">
    <text evidence="9">The sequence shown here is derived from an EMBL/GenBank/DDBJ whole genome shotgun (WGS) entry which is preliminary data.</text>
</comment>
<evidence type="ECO:0000256" key="2">
    <source>
        <dbReference type="ARBA" id="ARBA00009142"/>
    </source>
</evidence>